<name>X6NF40_RETFI</name>
<protein>
    <submittedName>
        <fullName evidence="1">Uncharacterized protein</fullName>
    </submittedName>
</protein>
<dbReference type="EMBL" id="ASPP01009170">
    <property type="protein sequence ID" value="ETO24523.1"/>
    <property type="molecule type" value="Genomic_DNA"/>
</dbReference>
<proteinExistence type="predicted"/>
<comment type="caution">
    <text evidence="1">The sequence shown here is derived from an EMBL/GenBank/DDBJ whole genome shotgun (WGS) entry which is preliminary data.</text>
</comment>
<sequence>MKDMSEIFLNKHFSQLSKTSVYSLQFLRHYSTANGRPMRGSATRVLWSVPQLPVKLKEEIECIHKVKTRTFYEKVVGLNVVGDSAGIVIRGNNTKYLNEVARIIRTCCKVAQKNRNFFNAKFQENVCPRQMKKKI</sequence>
<organism evidence="1 2">
    <name type="scientific">Reticulomyxa filosa</name>
    <dbReference type="NCBI Taxonomy" id="46433"/>
    <lineage>
        <taxon>Eukaryota</taxon>
        <taxon>Sar</taxon>
        <taxon>Rhizaria</taxon>
        <taxon>Retaria</taxon>
        <taxon>Foraminifera</taxon>
        <taxon>Monothalamids</taxon>
        <taxon>Reticulomyxidae</taxon>
        <taxon>Reticulomyxa</taxon>
    </lineage>
</organism>
<reference evidence="1 2" key="1">
    <citation type="journal article" date="2013" name="Curr. Biol.">
        <title>The Genome of the Foraminiferan Reticulomyxa filosa.</title>
        <authorList>
            <person name="Glockner G."/>
            <person name="Hulsmann N."/>
            <person name="Schleicher M."/>
            <person name="Noegel A.A."/>
            <person name="Eichinger L."/>
            <person name="Gallinger C."/>
            <person name="Pawlowski J."/>
            <person name="Sierra R."/>
            <person name="Euteneuer U."/>
            <person name="Pillet L."/>
            <person name="Moustafa A."/>
            <person name="Platzer M."/>
            <person name="Groth M."/>
            <person name="Szafranski K."/>
            <person name="Schliwa M."/>
        </authorList>
    </citation>
    <scope>NUCLEOTIDE SEQUENCE [LARGE SCALE GENOMIC DNA]</scope>
</reference>
<accession>X6NF40</accession>
<gene>
    <name evidence="1" type="ORF">RFI_12634</name>
</gene>
<evidence type="ECO:0000313" key="1">
    <source>
        <dbReference type="EMBL" id="ETO24523.1"/>
    </source>
</evidence>
<keyword evidence="2" id="KW-1185">Reference proteome</keyword>
<dbReference type="Proteomes" id="UP000023152">
    <property type="component" value="Unassembled WGS sequence"/>
</dbReference>
<evidence type="ECO:0000313" key="2">
    <source>
        <dbReference type="Proteomes" id="UP000023152"/>
    </source>
</evidence>
<dbReference type="AlphaFoldDB" id="X6NF40"/>